<evidence type="ECO:0000256" key="1">
    <source>
        <dbReference type="SAM" id="MobiDB-lite"/>
    </source>
</evidence>
<dbReference type="EMBL" id="BGPR01004224">
    <property type="protein sequence ID" value="GBM97346.1"/>
    <property type="molecule type" value="Genomic_DNA"/>
</dbReference>
<protein>
    <submittedName>
        <fullName evidence="2">Uncharacterized protein</fullName>
    </submittedName>
</protein>
<organism evidence="2 3">
    <name type="scientific">Araneus ventricosus</name>
    <name type="common">Orbweaver spider</name>
    <name type="synonym">Epeira ventricosa</name>
    <dbReference type="NCBI Taxonomy" id="182803"/>
    <lineage>
        <taxon>Eukaryota</taxon>
        <taxon>Metazoa</taxon>
        <taxon>Ecdysozoa</taxon>
        <taxon>Arthropoda</taxon>
        <taxon>Chelicerata</taxon>
        <taxon>Arachnida</taxon>
        <taxon>Araneae</taxon>
        <taxon>Araneomorphae</taxon>
        <taxon>Entelegynae</taxon>
        <taxon>Araneoidea</taxon>
        <taxon>Araneidae</taxon>
        <taxon>Araneus</taxon>
    </lineage>
</organism>
<accession>A0A4Y2K714</accession>
<proteinExistence type="predicted"/>
<evidence type="ECO:0000313" key="2">
    <source>
        <dbReference type="EMBL" id="GBM97346.1"/>
    </source>
</evidence>
<evidence type="ECO:0000313" key="3">
    <source>
        <dbReference type="Proteomes" id="UP000499080"/>
    </source>
</evidence>
<keyword evidence="3" id="KW-1185">Reference proteome</keyword>
<feature type="compositionally biased region" description="Basic residues" evidence="1">
    <location>
        <begin position="19"/>
        <end position="29"/>
    </location>
</feature>
<feature type="region of interest" description="Disordered" evidence="1">
    <location>
        <begin position="1"/>
        <end position="39"/>
    </location>
</feature>
<name>A0A4Y2K714_ARAVE</name>
<dbReference type="Proteomes" id="UP000499080">
    <property type="component" value="Unassembled WGS sequence"/>
</dbReference>
<dbReference type="AlphaFoldDB" id="A0A4Y2K714"/>
<reference evidence="2 3" key="1">
    <citation type="journal article" date="2019" name="Sci. Rep.">
        <title>Orb-weaving spider Araneus ventricosus genome elucidates the spidroin gene catalogue.</title>
        <authorList>
            <person name="Kono N."/>
            <person name="Nakamura H."/>
            <person name="Ohtoshi R."/>
            <person name="Moran D.A.P."/>
            <person name="Shinohara A."/>
            <person name="Yoshida Y."/>
            <person name="Fujiwara M."/>
            <person name="Mori M."/>
            <person name="Tomita M."/>
            <person name="Arakawa K."/>
        </authorList>
    </citation>
    <scope>NUCLEOTIDE SEQUENCE [LARGE SCALE GENOMIC DNA]</scope>
</reference>
<sequence>MIGSIISVMSPLSHDGPSRPHKPTSRRMKGVPEGTTKDERKWVINLPSLRKHTRAQSSAVSFSFQWQDHPRLRRQRPPFKIDHNHSTPCRKAHDCNWAICRA</sequence>
<gene>
    <name evidence="2" type="ORF">AVEN_27466_1</name>
</gene>
<comment type="caution">
    <text evidence="2">The sequence shown here is derived from an EMBL/GenBank/DDBJ whole genome shotgun (WGS) entry which is preliminary data.</text>
</comment>